<comment type="caution">
    <text evidence="2">The sequence shown here is derived from an EMBL/GenBank/DDBJ whole genome shotgun (WGS) entry which is preliminary data.</text>
</comment>
<evidence type="ECO:0008006" key="4">
    <source>
        <dbReference type="Google" id="ProtNLM"/>
    </source>
</evidence>
<dbReference type="Proteomes" id="UP001652504">
    <property type="component" value="Unassembled WGS sequence"/>
</dbReference>
<keyword evidence="3" id="KW-1185">Reference proteome</keyword>
<dbReference type="InterPro" id="IPR029058">
    <property type="entry name" value="AB_hydrolase_fold"/>
</dbReference>
<feature type="signal peptide" evidence="1">
    <location>
        <begin position="1"/>
        <end position="26"/>
    </location>
</feature>
<reference evidence="2 3" key="1">
    <citation type="submission" date="2022-10" db="EMBL/GenBank/DDBJ databases">
        <title>Aestuariibacter sp. AA17 isolated from Montipora capitata coral fragment.</title>
        <authorList>
            <person name="Emsley S.A."/>
            <person name="Pfannmuller K.M."/>
            <person name="Loughran R.M."/>
            <person name="Shlafstein M."/>
            <person name="Papke E."/>
            <person name="Saw J.H."/>
            <person name="Ushijima B."/>
            <person name="Videau P."/>
        </authorList>
    </citation>
    <scope>NUCLEOTIDE SEQUENCE [LARGE SCALE GENOMIC DNA]</scope>
    <source>
        <strain evidence="2 3">AA17</strain>
    </source>
</reference>
<organism evidence="2 3">
    <name type="scientific">Fluctibacter corallii</name>
    <dbReference type="NCBI Taxonomy" id="2984329"/>
    <lineage>
        <taxon>Bacteria</taxon>
        <taxon>Pseudomonadati</taxon>
        <taxon>Pseudomonadota</taxon>
        <taxon>Gammaproteobacteria</taxon>
        <taxon>Alteromonadales</taxon>
        <taxon>Alteromonadaceae</taxon>
        <taxon>Fluctibacter</taxon>
    </lineage>
</organism>
<sequence length="371" mass="41819">MYLYWIREALLLLLIGITSWSNQASAASLAQESRLPEAEYAAKKQHVTFYDNSRARPVRVTLWYPKKDGACRSAHLCLSEEANTERAFVLSHGSMGSADDYDWVGNALARRGYVVVGISHFGESWVYGQDTVDHATALKLWLRPQDVSFVLHRLERNVLPDDSTRLLFSQPVNWRNITAIGHSAGGSTALMLAGARYAPEQLANYCSTEHAQRDRSCAYLQYFEPENEDWHPIEQDFTDSRVTALMLLDPALGHITARRSLEQLSHPALIVGAKNNDFLYYPAHGQYIADTLNHSIHMTLEDEEGHFVFLDACNHSYTALGVALCIDKEGVSRDAVQARVLATIDQFLVSTFFTTTKHSNLRHKQVNYADR</sequence>
<dbReference type="SUPFAM" id="SSF53474">
    <property type="entry name" value="alpha/beta-Hydrolases"/>
    <property type="match status" value="1"/>
</dbReference>
<feature type="chain" id="PRO_5045916926" description="Dienelactone hydrolase" evidence="1">
    <location>
        <begin position="27"/>
        <end position="371"/>
    </location>
</feature>
<evidence type="ECO:0000313" key="2">
    <source>
        <dbReference type="EMBL" id="MCV2885639.1"/>
    </source>
</evidence>
<dbReference type="RefSeq" id="WP_263712921.1">
    <property type="nucleotide sequence ID" value="NZ_JAOWKX010000006.1"/>
</dbReference>
<dbReference type="PANTHER" id="PTHR33428:SF2">
    <property type="entry name" value="CHLOROPHYLLASE-2"/>
    <property type="match status" value="1"/>
</dbReference>
<keyword evidence="1" id="KW-0732">Signal</keyword>
<dbReference type="EMBL" id="JAOWKX010000006">
    <property type="protein sequence ID" value="MCV2885639.1"/>
    <property type="molecule type" value="Genomic_DNA"/>
</dbReference>
<dbReference type="Gene3D" id="3.40.50.1820">
    <property type="entry name" value="alpha/beta hydrolase"/>
    <property type="match status" value="1"/>
</dbReference>
<proteinExistence type="predicted"/>
<accession>A0ABT3AAI2</accession>
<gene>
    <name evidence="2" type="ORF">OE749_13155</name>
</gene>
<evidence type="ECO:0000313" key="3">
    <source>
        <dbReference type="Proteomes" id="UP001652504"/>
    </source>
</evidence>
<dbReference type="PANTHER" id="PTHR33428">
    <property type="entry name" value="CHLOROPHYLLASE-2, CHLOROPLASTIC"/>
    <property type="match status" value="1"/>
</dbReference>
<dbReference type="InterPro" id="IPR016986">
    <property type="entry name" value="UCP031982_abhydr"/>
</dbReference>
<name>A0ABT3AAI2_9ALTE</name>
<evidence type="ECO:0000256" key="1">
    <source>
        <dbReference type="SAM" id="SignalP"/>
    </source>
</evidence>
<protein>
    <recommendedName>
        <fullName evidence="4">Dienelactone hydrolase</fullName>
    </recommendedName>
</protein>
<dbReference type="PIRSF" id="PIRSF031982">
    <property type="entry name" value="UCP031982_abhydr"/>
    <property type="match status" value="1"/>
</dbReference>